<evidence type="ECO:0000313" key="2">
    <source>
        <dbReference type="Proteomes" id="UP000295636"/>
    </source>
</evidence>
<gene>
    <name evidence="1" type="ORF">E1757_33770</name>
</gene>
<name>A0A4R5K787_9BACL</name>
<keyword evidence="2" id="KW-1185">Reference proteome</keyword>
<accession>A0A4R5K787</accession>
<dbReference type="RefSeq" id="WP_133236571.1">
    <property type="nucleotide sequence ID" value="NZ_SMRT01000032.1"/>
</dbReference>
<organism evidence="1 2">
    <name type="scientific">Paenibacillus piri</name>
    <dbReference type="NCBI Taxonomy" id="2547395"/>
    <lineage>
        <taxon>Bacteria</taxon>
        <taxon>Bacillati</taxon>
        <taxon>Bacillota</taxon>
        <taxon>Bacilli</taxon>
        <taxon>Bacillales</taxon>
        <taxon>Paenibacillaceae</taxon>
        <taxon>Paenibacillus</taxon>
    </lineage>
</organism>
<dbReference type="EMBL" id="SMRT01000032">
    <property type="protein sequence ID" value="TDF90588.1"/>
    <property type="molecule type" value="Genomic_DNA"/>
</dbReference>
<dbReference type="Proteomes" id="UP000295636">
    <property type="component" value="Unassembled WGS sequence"/>
</dbReference>
<reference evidence="1 2" key="1">
    <citation type="submission" date="2019-03" db="EMBL/GenBank/DDBJ databases">
        <title>This is whole genome sequence of Paenibacillus sp MS74 strain.</title>
        <authorList>
            <person name="Trinh H.N."/>
        </authorList>
    </citation>
    <scope>NUCLEOTIDE SEQUENCE [LARGE SCALE GENOMIC DNA]</scope>
    <source>
        <strain evidence="1 2">MS74</strain>
    </source>
</reference>
<comment type="caution">
    <text evidence="1">The sequence shown here is derived from an EMBL/GenBank/DDBJ whole genome shotgun (WGS) entry which is preliminary data.</text>
</comment>
<evidence type="ECO:0000313" key="1">
    <source>
        <dbReference type="EMBL" id="TDF90588.1"/>
    </source>
</evidence>
<protein>
    <submittedName>
        <fullName evidence="1">Uncharacterized protein</fullName>
    </submittedName>
</protein>
<sequence>MSDIGIQNNELSFRQRYFFVIYRLSKRSGIDVTHFNEFMPMLRNNGEPGMFINDDVTVRFKKVALANCFAGGYVNGMLQQPRQTPMFALKLINTPEERIHLV</sequence>
<proteinExistence type="predicted"/>
<dbReference type="AlphaFoldDB" id="A0A4R5K787"/>